<sequence length="409" mass="43412">MPFSIVIGLLSAALGGRVTAQSSALKVVQAELQYSKDLTLAPFVPIIEFAMADQTEKLKGIFDTGSSDIVVPQTSSPICQNEQQQCIIPTKTGFLAGAFYPKKAQGVTTLDVPLNASFVNGAGFQGGYIKTAVAVGGATVPDTQLGLFFNGSLPPETPLFPIFGVGPVQGEAAPRVYPNLVAHMKDIGAIKSNSFSVYTNDFRAGNGSVVFGGVDTTKFTGQLQETRIERSNDGALPSFVIQFSSLKMVMGGARSSVPSPCDGPPRMPAVQDLAPRNGLGFSLLDSGNPGIGIPAASIEIMAKVLRTTFSQRDGLGLVDCNLLNNRSMLTFGFNQDKIKIDMPLDTIVVPARFVKGTGCALPIFPSQDTASLGFPFLQSVYVVFDMDKERLLLAQAKLNVTESNIKEFP</sequence>
<dbReference type="SUPFAM" id="SSF50630">
    <property type="entry name" value="Acid proteases"/>
    <property type="match status" value="1"/>
</dbReference>
<dbReference type="EMBL" id="LFRF01000010">
    <property type="protein sequence ID" value="KND91135.1"/>
    <property type="molecule type" value="Genomic_DNA"/>
</dbReference>
<dbReference type="InterPro" id="IPR033121">
    <property type="entry name" value="PEPTIDASE_A1"/>
</dbReference>
<keyword evidence="3" id="KW-0378">Hydrolase</keyword>
<name>A0A0L0NBK5_TOLOC</name>
<reference evidence="6 7" key="1">
    <citation type="journal article" date="2015" name="BMC Genomics">
        <title>The genome of the truffle-parasite Tolypocladium ophioglossoides and the evolution of antifungal peptaibiotics.</title>
        <authorList>
            <person name="Quandt C.A."/>
            <person name="Bushley K.E."/>
            <person name="Spatafora J.W."/>
        </authorList>
    </citation>
    <scope>NUCLEOTIDE SEQUENCE [LARGE SCALE GENOMIC DNA]</scope>
    <source>
        <strain evidence="6 7">CBS 100239</strain>
    </source>
</reference>
<dbReference type="Gene3D" id="2.40.70.10">
    <property type="entry name" value="Acid Proteases"/>
    <property type="match status" value="2"/>
</dbReference>
<keyword evidence="4" id="KW-0732">Signal</keyword>
<evidence type="ECO:0000313" key="6">
    <source>
        <dbReference type="EMBL" id="KND91135.1"/>
    </source>
</evidence>
<proteinExistence type="inferred from homology"/>
<evidence type="ECO:0000256" key="4">
    <source>
        <dbReference type="SAM" id="SignalP"/>
    </source>
</evidence>
<dbReference type="OrthoDB" id="771136at2759"/>
<organism evidence="6 7">
    <name type="scientific">Tolypocladium ophioglossoides (strain CBS 100239)</name>
    <name type="common">Snaketongue truffleclub</name>
    <name type="synonym">Elaphocordyceps ophioglossoides</name>
    <dbReference type="NCBI Taxonomy" id="1163406"/>
    <lineage>
        <taxon>Eukaryota</taxon>
        <taxon>Fungi</taxon>
        <taxon>Dikarya</taxon>
        <taxon>Ascomycota</taxon>
        <taxon>Pezizomycotina</taxon>
        <taxon>Sordariomycetes</taxon>
        <taxon>Hypocreomycetidae</taxon>
        <taxon>Hypocreales</taxon>
        <taxon>Ophiocordycipitaceae</taxon>
        <taxon>Tolypocladium</taxon>
    </lineage>
</organism>
<keyword evidence="7" id="KW-1185">Reference proteome</keyword>
<protein>
    <submittedName>
        <fullName evidence="6">Putative aspartic-type endopeptidase opsB</fullName>
    </submittedName>
</protein>
<gene>
    <name evidence="6" type="ORF">TOPH_04221</name>
</gene>
<dbReference type="Pfam" id="PF00026">
    <property type="entry name" value="Asp"/>
    <property type="match status" value="1"/>
</dbReference>
<evidence type="ECO:0000313" key="7">
    <source>
        <dbReference type="Proteomes" id="UP000036947"/>
    </source>
</evidence>
<evidence type="ECO:0000256" key="2">
    <source>
        <dbReference type="ARBA" id="ARBA00022750"/>
    </source>
</evidence>
<comment type="similarity">
    <text evidence="1 3">Belongs to the peptidase A1 family.</text>
</comment>
<evidence type="ECO:0000256" key="1">
    <source>
        <dbReference type="ARBA" id="ARBA00007447"/>
    </source>
</evidence>
<comment type="caution">
    <text evidence="6">The sequence shown here is derived from an EMBL/GenBank/DDBJ whole genome shotgun (WGS) entry which is preliminary data.</text>
</comment>
<keyword evidence="3" id="KW-0645">Protease</keyword>
<dbReference type="InterPro" id="IPR021109">
    <property type="entry name" value="Peptidase_aspartic_dom_sf"/>
</dbReference>
<accession>A0A0L0NBK5</accession>
<feature type="domain" description="Peptidase A1" evidence="5">
    <location>
        <begin position="45"/>
        <end position="394"/>
    </location>
</feature>
<dbReference type="PANTHER" id="PTHR47966">
    <property type="entry name" value="BETA-SITE APP-CLEAVING ENZYME, ISOFORM A-RELATED"/>
    <property type="match status" value="1"/>
</dbReference>
<feature type="chain" id="PRO_5005544957" evidence="4">
    <location>
        <begin position="21"/>
        <end position="409"/>
    </location>
</feature>
<dbReference type="PRINTS" id="PR00792">
    <property type="entry name" value="PEPSIN"/>
</dbReference>
<evidence type="ECO:0000256" key="3">
    <source>
        <dbReference type="RuleBase" id="RU000454"/>
    </source>
</evidence>
<dbReference type="STRING" id="1163406.A0A0L0NBK5"/>
<evidence type="ECO:0000259" key="5">
    <source>
        <dbReference type="PROSITE" id="PS51767"/>
    </source>
</evidence>
<dbReference type="InterPro" id="IPR001969">
    <property type="entry name" value="Aspartic_peptidase_AS"/>
</dbReference>
<dbReference type="Proteomes" id="UP000036947">
    <property type="component" value="Unassembled WGS sequence"/>
</dbReference>
<dbReference type="PROSITE" id="PS00141">
    <property type="entry name" value="ASP_PROTEASE"/>
    <property type="match status" value="1"/>
</dbReference>
<feature type="signal peptide" evidence="4">
    <location>
        <begin position="1"/>
        <end position="20"/>
    </location>
</feature>
<dbReference type="InterPro" id="IPR001461">
    <property type="entry name" value="Aspartic_peptidase_A1"/>
</dbReference>
<dbReference type="AlphaFoldDB" id="A0A0L0NBK5"/>
<dbReference type="PROSITE" id="PS51767">
    <property type="entry name" value="PEPTIDASE_A1"/>
    <property type="match status" value="1"/>
</dbReference>
<dbReference type="GO" id="GO:0006508">
    <property type="term" value="P:proteolysis"/>
    <property type="evidence" value="ECO:0007669"/>
    <property type="project" value="UniProtKB-KW"/>
</dbReference>
<dbReference type="GO" id="GO:0004190">
    <property type="term" value="F:aspartic-type endopeptidase activity"/>
    <property type="evidence" value="ECO:0007669"/>
    <property type="project" value="UniProtKB-KW"/>
</dbReference>
<dbReference type="PANTHER" id="PTHR47966:SF65">
    <property type="entry name" value="ASPARTIC-TYPE ENDOPEPTIDASE"/>
    <property type="match status" value="1"/>
</dbReference>
<keyword evidence="2 3" id="KW-0064">Aspartyl protease</keyword>